<sequence>MGCKRRRKKHCRRVKDWCDWKKRRHHKECDDNHHKDCDDKQKHHKSCDEDCCVSAFVVQTGAEICGSVAGTANTFVTTNTNLGDPTAFGCDADNNAVQNTG</sequence>
<evidence type="ECO:0000313" key="1">
    <source>
        <dbReference type="EMBL" id="SEN11589.1"/>
    </source>
</evidence>
<keyword evidence="2" id="KW-1185">Reference proteome</keyword>
<protein>
    <submittedName>
        <fullName evidence="1">Uncharacterized protein</fullName>
    </submittedName>
</protein>
<proteinExistence type="predicted"/>
<dbReference type="AlphaFoldDB" id="A0A1H8DW97"/>
<accession>A0A1H8DW97</accession>
<name>A0A1H8DW97_9BACL</name>
<organism evidence="1 2">
    <name type="scientific">Lihuaxuella thermophila</name>
    <dbReference type="NCBI Taxonomy" id="1173111"/>
    <lineage>
        <taxon>Bacteria</taxon>
        <taxon>Bacillati</taxon>
        <taxon>Bacillota</taxon>
        <taxon>Bacilli</taxon>
        <taxon>Bacillales</taxon>
        <taxon>Thermoactinomycetaceae</taxon>
        <taxon>Lihuaxuella</taxon>
    </lineage>
</organism>
<reference evidence="1 2" key="1">
    <citation type="submission" date="2016-10" db="EMBL/GenBank/DDBJ databases">
        <authorList>
            <person name="de Groot N.N."/>
        </authorList>
    </citation>
    <scope>NUCLEOTIDE SEQUENCE [LARGE SCALE GENOMIC DNA]</scope>
    <source>
        <strain evidence="1 2">DSM 46701</strain>
    </source>
</reference>
<dbReference type="EMBL" id="FOCQ01000006">
    <property type="protein sequence ID" value="SEN11589.1"/>
    <property type="molecule type" value="Genomic_DNA"/>
</dbReference>
<gene>
    <name evidence="1" type="ORF">SAMN05444955_10612</name>
</gene>
<evidence type="ECO:0000313" key="2">
    <source>
        <dbReference type="Proteomes" id="UP000199695"/>
    </source>
</evidence>
<dbReference type="RefSeq" id="WP_089967052.1">
    <property type="nucleotide sequence ID" value="NZ_FOCQ01000006.1"/>
</dbReference>
<dbReference type="Proteomes" id="UP000199695">
    <property type="component" value="Unassembled WGS sequence"/>
</dbReference>
<dbReference type="STRING" id="1173111.SAMN05444955_10612"/>